<gene>
    <name evidence="3" type="ORF">KKC1_29330</name>
</gene>
<dbReference type="SUPFAM" id="SSF56801">
    <property type="entry name" value="Acetyl-CoA synthetase-like"/>
    <property type="match status" value="1"/>
</dbReference>
<feature type="domain" description="AMP-dependent synthetase/ligase" evidence="1">
    <location>
        <begin position="143"/>
        <end position="340"/>
    </location>
</feature>
<keyword evidence="3" id="KW-0436">Ligase</keyword>
<protein>
    <submittedName>
        <fullName evidence="3">Phenylacetate--CoA ligase</fullName>
    </submittedName>
</protein>
<dbReference type="InterPro" id="IPR000873">
    <property type="entry name" value="AMP-dep_synth/lig_dom"/>
</dbReference>
<dbReference type="Proteomes" id="UP000197032">
    <property type="component" value="Unassembled WGS sequence"/>
</dbReference>
<evidence type="ECO:0000313" key="3">
    <source>
        <dbReference type="EMBL" id="GAW93806.1"/>
    </source>
</evidence>
<organism evidence="3 4">
    <name type="scientific">Calderihabitans maritimus</name>
    <dbReference type="NCBI Taxonomy" id="1246530"/>
    <lineage>
        <taxon>Bacteria</taxon>
        <taxon>Bacillati</taxon>
        <taxon>Bacillota</taxon>
        <taxon>Clostridia</taxon>
        <taxon>Neomoorellales</taxon>
        <taxon>Calderihabitantaceae</taxon>
        <taxon>Calderihabitans</taxon>
    </lineage>
</organism>
<dbReference type="OrthoDB" id="580775at2"/>
<evidence type="ECO:0000259" key="2">
    <source>
        <dbReference type="Pfam" id="PF14535"/>
    </source>
</evidence>
<dbReference type="InterPro" id="IPR042099">
    <property type="entry name" value="ANL_N_sf"/>
</dbReference>
<name>A0A1Z5HW90_9FIRM</name>
<comment type="caution">
    <text evidence="3">The sequence shown here is derived from an EMBL/GenBank/DDBJ whole genome shotgun (WGS) entry which is preliminary data.</text>
</comment>
<dbReference type="GO" id="GO:0016874">
    <property type="term" value="F:ligase activity"/>
    <property type="evidence" value="ECO:0007669"/>
    <property type="project" value="UniProtKB-KW"/>
</dbReference>
<sequence>MYLPFLGREGKIPPFLRRAGRKEDSYNKYWNPYIETLSLKEIREISFRKLQAQLKWLYENNKFYRQLWDKLKISPDDIKTPDDVRRLPIMTRRTGELPQFVQLEAELERLYSLDKESPNYKWQYGDFCTWGDRPELLAQHRQTSGTTGGTPARMGDTMRDWEYAQEGWCIAHWAQGIRPYDMATWFASYGLFIMWVSFYSMEKMGAQMIPAGGMDTKTRINMLTRVPITVLCTTPTYAAYIVDVAEEMGVDLREETSVRIITMAGEPLTQSAKKKIETGWGARAYDTYGSTETGLVWTFECADDYPSGNLHVIEDLMYVEVLDPNTLEPVKPGELGEAVITHLGRSSTPVVRFRTHDLVRVTEEPCKCGRGYARFIGGVLGRSDDMFKVKGTMVFPSLIENVVRKFKEVDEFQVIVEDAPSGVGKVFRLIIDPHPSVSPNTYDELKERIRQQFRTDIYVRPEEVEIVAPGSLPRFEQKAKRITFAKKEK</sequence>
<accession>A0A1Z5HW90</accession>
<reference evidence="4" key="1">
    <citation type="journal article" date="2017" name="Appl. Environ. Microbiol.">
        <title>Genomic analysis of Calderihabitans maritimus KKC1, a thermophilic hydrogenogenic carboxydotrophic bacterium isolated from marine sediment.</title>
        <authorList>
            <person name="Omae K."/>
            <person name="Yoneda Y."/>
            <person name="Fukuyama Y."/>
            <person name="Yoshida T."/>
            <person name="Sako Y."/>
        </authorList>
    </citation>
    <scope>NUCLEOTIDE SEQUENCE [LARGE SCALE GENOMIC DNA]</scope>
    <source>
        <strain evidence="4">KKC1</strain>
    </source>
</reference>
<dbReference type="InterPro" id="IPR045851">
    <property type="entry name" value="AMP-bd_C_sf"/>
</dbReference>
<evidence type="ECO:0000259" key="1">
    <source>
        <dbReference type="Pfam" id="PF00501"/>
    </source>
</evidence>
<dbReference type="Gene3D" id="3.40.50.12780">
    <property type="entry name" value="N-terminal domain of ligase-like"/>
    <property type="match status" value="1"/>
</dbReference>
<proteinExistence type="predicted"/>
<dbReference type="PANTHER" id="PTHR43845:SF1">
    <property type="entry name" value="BLR5969 PROTEIN"/>
    <property type="match status" value="1"/>
</dbReference>
<evidence type="ECO:0000313" key="4">
    <source>
        <dbReference type="Proteomes" id="UP000197032"/>
    </source>
</evidence>
<dbReference type="InterPro" id="IPR028154">
    <property type="entry name" value="AMP-dep_Lig_C"/>
</dbReference>
<keyword evidence="4" id="KW-1185">Reference proteome</keyword>
<dbReference type="AlphaFoldDB" id="A0A1Z5HW90"/>
<dbReference type="Gene3D" id="3.30.300.30">
    <property type="match status" value="1"/>
</dbReference>
<dbReference type="EMBL" id="BDGJ01000168">
    <property type="protein sequence ID" value="GAW93806.1"/>
    <property type="molecule type" value="Genomic_DNA"/>
</dbReference>
<dbReference type="Pfam" id="PF00501">
    <property type="entry name" value="AMP-binding"/>
    <property type="match status" value="1"/>
</dbReference>
<dbReference type="PANTHER" id="PTHR43845">
    <property type="entry name" value="BLR5969 PROTEIN"/>
    <property type="match status" value="1"/>
</dbReference>
<dbReference type="RefSeq" id="WP_088554872.1">
    <property type="nucleotide sequence ID" value="NZ_BDGJ01000168.1"/>
</dbReference>
<feature type="domain" description="AMP-dependent ligase C-terminal" evidence="2">
    <location>
        <begin position="391"/>
        <end position="483"/>
    </location>
</feature>
<dbReference type="Pfam" id="PF14535">
    <property type="entry name" value="AMP-binding_C_2"/>
    <property type="match status" value="1"/>
</dbReference>